<dbReference type="InterPro" id="IPR010269">
    <property type="entry name" value="T6SS_TssC-like"/>
</dbReference>
<name>A0ABS9QB45_9HYPH</name>
<evidence type="ECO:0000313" key="4">
    <source>
        <dbReference type="Proteomes" id="UP001201701"/>
    </source>
</evidence>
<dbReference type="NCBIfam" id="TIGR03355">
    <property type="entry name" value="VI_chp_2"/>
    <property type="match status" value="1"/>
</dbReference>
<dbReference type="Proteomes" id="UP001201701">
    <property type="component" value="Unassembled WGS sequence"/>
</dbReference>
<dbReference type="InterPro" id="IPR044031">
    <property type="entry name" value="TssC1_N"/>
</dbReference>
<accession>A0ABS9QB45</accession>
<dbReference type="InterPro" id="IPR044032">
    <property type="entry name" value="TssC1_C"/>
</dbReference>
<proteinExistence type="predicted"/>
<sequence>MPEPAETRPLDTSTRIDRLISAIDEILSRQVNAIIHHPAFRRLEASWRQLQMLVLLKRDNSPVIIRVFSASWKEIVRDAERASEFDQSKLFNLIYSQEFDMPGGQPFGLIVADYEISAGINKVFGTDDIGALDSIAGVAAAAFSPVIVGASPELLDVDEFAELDRELDMAYLRNMETNVRWRRLRSNSDARFIGVTCPRVLVRPPYRHNDISRKDGFCFHEEVASNGSTLVWGNSAYALAMVVMREFMTSGWFADIRGTRYADDAGGLVDMYPTVSFPTDKHGFASQAPVEIRLTTMQEQMLSEFGLIPLMPLPYSVDLVFNTNQSLHLPARYDTEIANQNARIAAMLQYVLCACRFAHYLKLIMREHVGEVSTVDTLRSQLNQWLAQYCIGNEDADTFTKARYPLRSAHIDVREIVGKPGVYACVMHLQPHFQLDDVTASFQLLADMNNKADTARGATT</sequence>
<protein>
    <submittedName>
        <fullName evidence="3">Type VI secretion system contractile sheath large subunit</fullName>
    </submittedName>
</protein>
<dbReference type="Pfam" id="PF18945">
    <property type="entry name" value="VipB_2"/>
    <property type="match status" value="1"/>
</dbReference>
<feature type="domain" description="TssC1 N-terminal" evidence="1">
    <location>
        <begin position="17"/>
        <end position="328"/>
    </location>
</feature>
<dbReference type="PANTHER" id="PTHR35565">
    <property type="entry name" value="CYTOPLASMIC PROTEIN-RELATED"/>
    <property type="match status" value="1"/>
</dbReference>
<evidence type="ECO:0000259" key="2">
    <source>
        <dbReference type="Pfam" id="PF18945"/>
    </source>
</evidence>
<keyword evidence="4" id="KW-1185">Reference proteome</keyword>
<dbReference type="EMBL" id="JAKREW010000001">
    <property type="protein sequence ID" value="MCG7504051.1"/>
    <property type="molecule type" value="Genomic_DNA"/>
</dbReference>
<evidence type="ECO:0000259" key="1">
    <source>
        <dbReference type="Pfam" id="PF05943"/>
    </source>
</evidence>
<organism evidence="3 4">
    <name type="scientific">Mesorhizobium retamae</name>
    <dbReference type="NCBI Taxonomy" id="2912854"/>
    <lineage>
        <taxon>Bacteria</taxon>
        <taxon>Pseudomonadati</taxon>
        <taxon>Pseudomonadota</taxon>
        <taxon>Alphaproteobacteria</taxon>
        <taxon>Hyphomicrobiales</taxon>
        <taxon>Phyllobacteriaceae</taxon>
        <taxon>Mesorhizobium</taxon>
    </lineage>
</organism>
<reference evidence="3 4" key="1">
    <citation type="submission" date="2022-02" db="EMBL/GenBank/DDBJ databases">
        <title>Draft genome sequence of Mezorhizobium retamae strain IRAMC:0171 isolated from Retama raetam nodules.</title>
        <authorList>
            <person name="Bengaied R."/>
            <person name="Sbissi I."/>
            <person name="Huber K."/>
            <person name="Ghodbane F."/>
            <person name="Nouioui I."/>
            <person name="Tarhouni M."/>
            <person name="Gtari M."/>
        </authorList>
    </citation>
    <scope>NUCLEOTIDE SEQUENCE [LARGE SCALE GENOMIC DNA]</scope>
    <source>
        <strain evidence="3 4">IRAMC:0171</strain>
    </source>
</reference>
<comment type="caution">
    <text evidence="3">The sequence shown here is derived from an EMBL/GenBank/DDBJ whole genome shotgun (WGS) entry which is preliminary data.</text>
</comment>
<dbReference type="PANTHER" id="PTHR35565:SF3">
    <property type="entry name" value="TYPE VI SECRETION SYSTEM SHEATH PROTEIN TSSC1"/>
    <property type="match status" value="1"/>
</dbReference>
<dbReference type="Pfam" id="PF05943">
    <property type="entry name" value="VipB"/>
    <property type="match status" value="1"/>
</dbReference>
<dbReference type="RefSeq" id="WP_239362076.1">
    <property type="nucleotide sequence ID" value="NZ_JAKREW010000001.1"/>
</dbReference>
<gene>
    <name evidence="3" type="primary">tssC</name>
    <name evidence="3" type="ORF">L4923_03370</name>
</gene>
<evidence type="ECO:0000313" key="3">
    <source>
        <dbReference type="EMBL" id="MCG7504051.1"/>
    </source>
</evidence>
<feature type="domain" description="TssC1 C-terminal" evidence="2">
    <location>
        <begin position="338"/>
        <end position="448"/>
    </location>
</feature>